<keyword evidence="2" id="KW-0732">Signal</keyword>
<proteinExistence type="predicted"/>
<feature type="region of interest" description="Disordered" evidence="1">
    <location>
        <begin position="46"/>
        <end position="72"/>
    </location>
</feature>
<evidence type="ECO:0000256" key="2">
    <source>
        <dbReference type="SAM" id="SignalP"/>
    </source>
</evidence>
<feature type="signal peptide" evidence="2">
    <location>
        <begin position="1"/>
        <end position="24"/>
    </location>
</feature>
<evidence type="ECO:0000256" key="1">
    <source>
        <dbReference type="SAM" id="MobiDB-lite"/>
    </source>
</evidence>
<comment type="caution">
    <text evidence="3">The sequence shown here is derived from an EMBL/GenBank/DDBJ whole genome shotgun (WGS) entry which is preliminary data.</text>
</comment>
<gene>
    <name evidence="3" type="ORF">CSIM01_12238</name>
</gene>
<dbReference type="AlphaFoldDB" id="A0A135TVK6"/>
<reference evidence="3 4" key="1">
    <citation type="submission" date="2014-02" db="EMBL/GenBank/DDBJ databases">
        <title>The genome sequence of Colletotrichum simmondsii CBS122122.</title>
        <authorList>
            <person name="Baroncelli R."/>
            <person name="Thon M.R."/>
        </authorList>
    </citation>
    <scope>NUCLEOTIDE SEQUENCE [LARGE SCALE GENOMIC DNA]</scope>
    <source>
        <strain evidence="3 4">CBS122122</strain>
    </source>
</reference>
<evidence type="ECO:0000313" key="3">
    <source>
        <dbReference type="EMBL" id="KXH52228.1"/>
    </source>
</evidence>
<sequence length="122" mass="13025">MKPSVSAALSLCGLLSGISQTVHALSGTAASLSTTTPTPTCLPRYLGAKSSEKKPSPPWGNRTCESDPENVPDTGVVRKYEWTIQRAVLAPDGFGTLHQPLASPSDDLYFDGARQIVFFVYP</sequence>
<name>A0A135TVK6_9PEZI</name>
<organism evidence="3 4">
    <name type="scientific">Colletotrichum simmondsii</name>
    <dbReference type="NCBI Taxonomy" id="703756"/>
    <lineage>
        <taxon>Eukaryota</taxon>
        <taxon>Fungi</taxon>
        <taxon>Dikarya</taxon>
        <taxon>Ascomycota</taxon>
        <taxon>Pezizomycotina</taxon>
        <taxon>Sordariomycetes</taxon>
        <taxon>Hypocreomycetidae</taxon>
        <taxon>Glomerellales</taxon>
        <taxon>Glomerellaceae</taxon>
        <taxon>Colletotrichum</taxon>
        <taxon>Colletotrichum acutatum species complex</taxon>
    </lineage>
</organism>
<protein>
    <submittedName>
        <fullName evidence="3">Laccase-2</fullName>
    </submittedName>
</protein>
<accession>A0A135TVK6</accession>
<evidence type="ECO:0000313" key="4">
    <source>
        <dbReference type="Proteomes" id="UP000070328"/>
    </source>
</evidence>
<feature type="chain" id="PRO_5007804259" evidence="2">
    <location>
        <begin position="25"/>
        <end position="122"/>
    </location>
</feature>
<dbReference type="EMBL" id="JFBX01000047">
    <property type="protein sequence ID" value="KXH52228.1"/>
    <property type="molecule type" value="Genomic_DNA"/>
</dbReference>
<dbReference type="Proteomes" id="UP000070328">
    <property type="component" value="Unassembled WGS sequence"/>
</dbReference>
<keyword evidence="4" id="KW-1185">Reference proteome</keyword>